<sequence length="159" mass="18294">MSPDNPVLALRKRRVDHLVALNNHCFNHDKSSQLPTRLLADNPMLAFGKMRVDHLNNHCFNHDKSSQLATRMSPDNQPLVPASPALRCQDGLADSHLSRHDMQMSRLQGCWPHLSRRQGLCLQRWLELFNQIFPGNMSCHPLLFALASLNPFYHYYNDV</sequence>
<evidence type="ECO:0000313" key="1">
    <source>
        <dbReference type="EMBL" id="GFR72778.1"/>
    </source>
</evidence>
<dbReference type="Proteomes" id="UP000762676">
    <property type="component" value="Unassembled WGS sequence"/>
</dbReference>
<protein>
    <submittedName>
        <fullName evidence="1">Uncharacterized protein</fullName>
    </submittedName>
</protein>
<accession>A0AAV4FHL9</accession>
<reference evidence="1 2" key="1">
    <citation type="journal article" date="2021" name="Elife">
        <title>Chloroplast acquisition without the gene transfer in kleptoplastic sea slugs, Plakobranchus ocellatus.</title>
        <authorList>
            <person name="Maeda T."/>
            <person name="Takahashi S."/>
            <person name="Yoshida T."/>
            <person name="Shimamura S."/>
            <person name="Takaki Y."/>
            <person name="Nagai Y."/>
            <person name="Toyoda A."/>
            <person name="Suzuki Y."/>
            <person name="Arimoto A."/>
            <person name="Ishii H."/>
            <person name="Satoh N."/>
            <person name="Nishiyama T."/>
            <person name="Hasebe M."/>
            <person name="Maruyama T."/>
            <person name="Minagawa J."/>
            <person name="Obokata J."/>
            <person name="Shigenobu S."/>
        </authorList>
    </citation>
    <scope>NUCLEOTIDE SEQUENCE [LARGE SCALE GENOMIC DNA]</scope>
</reference>
<proteinExistence type="predicted"/>
<gene>
    <name evidence="1" type="ORF">ElyMa_003851000</name>
</gene>
<evidence type="ECO:0000313" key="2">
    <source>
        <dbReference type="Proteomes" id="UP000762676"/>
    </source>
</evidence>
<dbReference type="EMBL" id="BMAT01007851">
    <property type="protein sequence ID" value="GFR72778.1"/>
    <property type="molecule type" value="Genomic_DNA"/>
</dbReference>
<organism evidence="1 2">
    <name type="scientific">Elysia marginata</name>
    <dbReference type="NCBI Taxonomy" id="1093978"/>
    <lineage>
        <taxon>Eukaryota</taxon>
        <taxon>Metazoa</taxon>
        <taxon>Spiralia</taxon>
        <taxon>Lophotrochozoa</taxon>
        <taxon>Mollusca</taxon>
        <taxon>Gastropoda</taxon>
        <taxon>Heterobranchia</taxon>
        <taxon>Euthyneura</taxon>
        <taxon>Panpulmonata</taxon>
        <taxon>Sacoglossa</taxon>
        <taxon>Placobranchoidea</taxon>
        <taxon>Plakobranchidae</taxon>
        <taxon>Elysia</taxon>
    </lineage>
</organism>
<name>A0AAV4FHL9_9GAST</name>
<dbReference type="AlphaFoldDB" id="A0AAV4FHL9"/>
<comment type="caution">
    <text evidence="1">The sequence shown here is derived from an EMBL/GenBank/DDBJ whole genome shotgun (WGS) entry which is preliminary data.</text>
</comment>
<keyword evidence="2" id="KW-1185">Reference proteome</keyword>